<dbReference type="InterPro" id="IPR029052">
    <property type="entry name" value="Metallo-depent_PP-like"/>
</dbReference>
<organism evidence="2 3">
    <name type="scientific">Gemmobacter denitrificans</name>
    <dbReference type="NCBI Taxonomy" id="3123040"/>
    <lineage>
        <taxon>Bacteria</taxon>
        <taxon>Pseudomonadati</taxon>
        <taxon>Pseudomonadota</taxon>
        <taxon>Alphaproteobacteria</taxon>
        <taxon>Rhodobacterales</taxon>
        <taxon>Paracoccaceae</taxon>
        <taxon>Gemmobacter</taxon>
    </lineage>
</organism>
<reference evidence="2" key="1">
    <citation type="submission" date="2024-02" db="EMBL/GenBank/DDBJ databases">
        <title>Genome sequences of strain Gemmobacter sp. JM10B15.</title>
        <authorList>
            <person name="Zhang M."/>
        </authorList>
    </citation>
    <scope>NUCLEOTIDE SEQUENCE</scope>
    <source>
        <strain evidence="2">JM10B15</strain>
    </source>
</reference>
<sequence>MKILVTSDWHLDYWSESVSPPELVPHLHGLDALILAGDLADDPLRTWPVYLNWLGRQIDPAKVHILPGNHDYYGHRLDGDAALRAVVDAAGMRFVQKQALIFGDVRFLCCTLWTDFGLFGRPERSMHDARWMEGFSRIQRDGKGDLVQPEDLRAAHQDHLTWLKRQMEIPHAGRTVVVTHHQPSPVIGGRPTPLSPFFVSNLEDWIRAHTPDLWLCGHAHRRLQGRVGNTCIRDISFGYPHEVEPDQVSGLLRQGLIDTEVASLLVE</sequence>
<gene>
    <name evidence="2" type="ORF">V6590_05150</name>
</gene>
<dbReference type="Gene3D" id="3.60.21.10">
    <property type="match status" value="1"/>
</dbReference>
<keyword evidence="3" id="KW-1185">Reference proteome</keyword>
<dbReference type="SUPFAM" id="SSF56300">
    <property type="entry name" value="Metallo-dependent phosphatases"/>
    <property type="match status" value="1"/>
</dbReference>
<dbReference type="EMBL" id="JBALHR010000002">
    <property type="protein sequence ID" value="MEH7827528.1"/>
    <property type="molecule type" value="Genomic_DNA"/>
</dbReference>
<protein>
    <submittedName>
        <fullName evidence="2">Metallophosphoesterase</fullName>
    </submittedName>
</protein>
<evidence type="ECO:0000313" key="2">
    <source>
        <dbReference type="EMBL" id="MEH7827528.1"/>
    </source>
</evidence>
<dbReference type="PANTHER" id="PTHR37844:SF2">
    <property type="entry name" value="SER_THR PROTEIN PHOSPHATASE SUPERFAMILY (AFU_ORTHOLOGUE AFUA_1G14840)"/>
    <property type="match status" value="1"/>
</dbReference>
<dbReference type="InterPro" id="IPR004843">
    <property type="entry name" value="Calcineurin-like_PHP"/>
</dbReference>
<dbReference type="RefSeq" id="WP_335420535.1">
    <property type="nucleotide sequence ID" value="NZ_JBALHR010000002.1"/>
</dbReference>
<feature type="domain" description="Calcineurin-like phosphoesterase" evidence="1">
    <location>
        <begin position="1"/>
        <end position="221"/>
    </location>
</feature>
<dbReference type="Proteomes" id="UP001431963">
    <property type="component" value="Unassembled WGS sequence"/>
</dbReference>
<evidence type="ECO:0000313" key="3">
    <source>
        <dbReference type="Proteomes" id="UP001431963"/>
    </source>
</evidence>
<dbReference type="PANTHER" id="PTHR37844">
    <property type="entry name" value="SER/THR PROTEIN PHOSPHATASE SUPERFAMILY (AFU_ORTHOLOGUE AFUA_1G14840)"/>
    <property type="match status" value="1"/>
</dbReference>
<accession>A0ABU8BTF6</accession>
<evidence type="ECO:0000259" key="1">
    <source>
        <dbReference type="Pfam" id="PF00149"/>
    </source>
</evidence>
<dbReference type="Pfam" id="PF00149">
    <property type="entry name" value="Metallophos"/>
    <property type="match status" value="1"/>
</dbReference>
<name>A0ABU8BTF6_9RHOB</name>
<comment type="caution">
    <text evidence="2">The sequence shown here is derived from an EMBL/GenBank/DDBJ whole genome shotgun (WGS) entry which is preliminary data.</text>
</comment>
<proteinExistence type="predicted"/>